<keyword evidence="4" id="KW-1185">Reference proteome</keyword>
<comment type="similarity">
    <text evidence="1">Belongs to the ComF/GntX family.</text>
</comment>
<dbReference type="InterPro" id="IPR051910">
    <property type="entry name" value="ComF/GntX_DNA_util-trans"/>
</dbReference>
<dbReference type="Pfam" id="PF18912">
    <property type="entry name" value="DZR_2"/>
    <property type="match status" value="1"/>
</dbReference>
<evidence type="ECO:0000313" key="4">
    <source>
        <dbReference type="Proteomes" id="UP000680815"/>
    </source>
</evidence>
<evidence type="ECO:0000259" key="2">
    <source>
        <dbReference type="Pfam" id="PF18912"/>
    </source>
</evidence>
<evidence type="ECO:0000313" key="3">
    <source>
        <dbReference type="EMBL" id="MBP0465454.1"/>
    </source>
</evidence>
<feature type="domain" description="Double zinc ribbon" evidence="2">
    <location>
        <begin position="36"/>
        <end position="100"/>
    </location>
</feature>
<dbReference type="PANTHER" id="PTHR47505">
    <property type="entry name" value="DNA UTILIZATION PROTEIN YHGH"/>
    <property type="match status" value="1"/>
</dbReference>
<organism evidence="3 4">
    <name type="scientific">Roseomonas nitratireducens</name>
    <dbReference type="NCBI Taxonomy" id="2820810"/>
    <lineage>
        <taxon>Bacteria</taxon>
        <taxon>Pseudomonadati</taxon>
        <taxon>Pseudomonadota</taxon>
        <taxon>Alphaproteobacteria</taxon>
        <taxon>Acetobacterales</taxon>
        <taxon>Roseomonadaceae</taxon>
        <taxon>Roseomonas</taxon>
    </lineage>
</organism>
<name>A0ABS4AVQ9_9PROT</name>
<dbReference type="Proteomes" id="UP000680815">
    <property type="component" value="Unassembled WGS sequence"/>
</dbReference>
<dbReference type="PANTHER" id="PTHR47505:SF1">
    <property type="entry name" value="DNA UTILIZATION PROTEIN YHGH"/>
    <property type="match status" value="1"/>
</dbReference>
<dbReference type="EMBL" id="JAGIYZ010000016">
    <property type="protein sequence ID" value="MBP0465454.1"/>
    <property type="molecule type" value="Genomic_DNA"/>
</dbReference>
<reference evidence="3 4" key="1">
    <citation type="submission" date="2021-03" db="EMBL/GenBank/DDBJ databases">
        <authorList>
            <person name="So Y."/>
        </authorList>
    </citation>
    <scope>NUCLEOTIDE SEQUENCE [LARGE SCALE GENOMIC DNA]</scope>
    <source>
        <strain evidence="3 4">PWR1</strain>
    </source>
</reference>
<accession>A0ABS4AVQ9</accession>
<protein>
    <submittedName>
        <fullName evidence="3">ComF family protein</fullName>
    </submittedName>
</protein>
<dbReference type="Gene3D" id="3.40.50.2020">
    <property type="match status" value="1"/>
</dbReference>
<proteinExistence type="inferred from homology"/>
<dbReference type="InterPro" id="IPR044005">
    <property type="entry name" value="DZR_2"/>
</dbReference>
<sequence length="280" mass="29297">MRSRRTGTRPSAPGSSRVQPALRRLAGGVRRASAGLLDALLPPRCLGCAEEVSAQGTLCAACFASLKSVTEPFCARCGVPFAHPGQAADRDADGLSCAPCARRPPSFRRARAALRYDDGAKRLILPFKHADRTELALPLARQMARAGGALLAEADVIAPVPAHWRRLLARRYDQAALLALALGRIARRPVVPDLLARRRRTPPLGDKGAAERAAAVEGAFGVPPRAARRIAGLRVLLVDDVMTSGATAEACARALLDAGAAAVDVLAAARVPDPRLAAGA</sequence>
<dbReference type="InterPro" id="IPR029057">
    <property type="entry name" value="PRTase-like"/>
</dbReference>
<evidence type="ECO:0000256" key="1">
    <source>
        <dbReference type="ARBA" id="ARBA00008007"/>
    </source>
</evidence>
<dbReference type="InterPro" id="IPR000836">
    <property type="entry name" value="PRTase_dom"/>
</dbReference>
<gene>
    <name evidence="3" type="ORF">J5Y09_16130</name>
</gene>
<dbReference type="SUPFAM" id="SSF53271">
    <property type="entry name" value="PRTase-like"/>
    <property type="match status" value="1"/>
</dbReference>
<dbReference type="CDD" id="cd06223">
    <property type="entry name" value="PRTases_typeI"/>
    <property type="match status" value="1"/>
</dbReference>
<comment type="caution">
    <text evidence="3">The sequence shown here is derived from an EMBL/GenBank/DDBJ whole genome shotgun (WGS) entry which is preliminary data.</text>
</comment>